<organism evidence="2">
    <name type="scientific">marine sediment metagenome</name>
    <dbReference type="NCBI Taxonomy" id="412755"/>
    <lineage>
        <taxon>unclassified sequences</taxon>
        <taxon>metagenomes</taxon>
        <taxon>ecological metagenomes</taxon>
    </lineage>
</organism>
<gene>
    <name evidence="2" type="ORF">LCGC14_3076200</name>
</gene>
<name>A0A0F8YM58_9ZZZZ</name>
<evidence type="ECO:0000259" key="1">
    <source>
        <dbReference type="Pfam" id="PF13392"/>
    </source>
</evidence>
<feature type="non-terminal residue" evidence="2">
    <location>
        <position position="198"/>
    </location>
</feature>
<feature type="domain" description="HNH nuclease" evidence="1">
    <location>
        <begin position="154"/>
        <end position="193"/>
    </location>
</feature>
<dbReference type="InterPro" id="IPR003615">
    <property type="entry name" value="HNH_nuc"/>
</dbReference>
<sequence length="198" mass="22645">MSGKPKLYAIPCGICGVQRMVPLRHGMPEAKHCRKCASILRIKPTLPLTHNPVIGETRYGRELKHKVKGQRYKWVACPVCQECRWVAISKDGTLTWSKSNDTLCKLHRHPKGALAPNWKGGKRTTTAGYVLISLEVVDPFWHPMNNGRNAVLEHRLVMAEHLGRCLHKWEIVHHKNHIRDDNRIENLQLLPDKGTHMV</sequence>
<dbReference type="AlphaFoldDB" id="A0A0F8YM58"/>
<dbReference type="Gene3D" id="3.90.75.20">
    <property type="match status" value="1"/>
</dbReference>
<dbReference type="InterPro" id="IPR044925">
    <property type="entry name" value="His-Me_finger_sf"/>
</dbReference>
<dbReference type="SUPFAM" id="SSF54060">
    <property type="entry name" value="His-Me finger endonucleases"/>
    <property type="match status" value="1"/>
</dbReference>
<evidence type="ECO:0000313" key="2">
    <source>
        <dbReference type="EMBL" id="KKK55274.1"/>
    </source>
</evidence>
<protein>
    <recommendedName>
        <fullName evidence="1">HNH nuclease domain-containing protein</fullName>
    </recommendedName>
</protein>
<dbReference type="EMBL" id="LAZR01065577">
    <property type="protein sequence ID" value="KKK55274.1"/>
    <property type="molecule type" value="Genomic_DNA"/>
</dbReference>
<proteinExistence type="predicted"/>
<accession>A0A0F8YM58</accession>
<dbReference type="Pfam" id="PF13392">
    <property type="entry name" value="HNH_3"/>
    <property type="match status" value="1"/>
</dbReference>
<reference evidence="2" key="1">
    <citation type="journal article" date="2015" name="Nature">
        <title>Complex archaea that bridge the gap between prokaryotes and eukaryotes.</title>
        <authorList>
            <person name="Spang A."/>
            <person name="Saw J.H."/>
            <person name="Jorgensen S.L."/>
            <person name="Zaremba-Niedzwiedzka K."/>
            <person name="Martijn J."/>
            <person name="Lind A.E."/>
            <person name="van Eijk R."/>
            <person name="Schleper C."/>
            <person name="Guy L."/>
            <person name="Ettema T.J."/>
        </authorList>
    </citation>
    <scope>NUCLEOTIDE SEQUENCE</scope>
</reference>
<comment type="caution">
    <text evidence="2">The sequence shown here is derived from an EMBL/GenBank/DDBJ whole genome shotgun (WGS) entry which is preliminary data.</text>
</comment>